<comment type="caution">
    <text evidence="9">The sequence shown here is derived from an EMBL/GenBank/DDBJ whole genome shotgun (WGS) entry which is preliminary data.</text>
</comment>
<dbReference type="InterPro" id="IPR005900">
    <property type="entry name" value="6-phosphogluconolactonase_DevB"/>
</dbReference>
<evidence type="ECO:0000313" key="9">
    <source>
        <dbReference type="EMBL" id="GAA4454875.1"/>
    </source>
</evidence>
<evidence type="ECO:0000256" key="1">
    <source>
        <dbReference type="ARBA" id="ARBA00000832"/>
    </source>
</evidence>
<protein>
    <recommendedName>
        <fullName evidence="6 7">6-phosphogluconolactonase</fullName>
        <shortName evidence="7">6PGL</shortName>
        <ecNumber evidence="5 7">3.1.1.31</ecNumber>
    </recommendedName>
</protein>
<evidence type="ECO:0000256" key="6">
    <source>
        <dbReference type="ARBA" id="ARBA00020337"/>
    </source>
</evidence>
<dbReference type="NCBIfam" id="TIGR01198">
    <property type="entry name" value="pgl"/>
    <property type="match status" value="1"/>
</dbReference>
<dbReference type="CDD" id="cd01400">
    <property type="entry name" value="6PGL"/>
    <property type="match status" value="1"/>
</dbReference>
<keyword evidence="7" id="KW-0378">Hydrolase</keyword>
<dbReference type="Proteomes" id="UP001500840">
    <property type="component" value="Unassembled WGS sequence"/>
</dbReference>
<sequence>MSTETKKFADPAAVASGFAADFADWFATQGQEKITIALSGGSTPKLLFELWGNEYAEKIDWSRIHFFWGDERCVDPDDSDSNYGVAKALFLDKVQIPAENVHRVLGEADPDEERLRYENEIYGHVDIDDNAVPEFDLIILGMGTDGHTASIFPHQSQFLKSPQVCEVAIHPETAQKRITLTGPVLNRGKKVAFLITGADKADVLAQVIKKEGDSDNFPASHVEATDLTFYLDEAVAANL</sequence>
<dbReference type="InterPro" id="IPR006148">
    <property type="entry name" value="Glc/Gal-6P_isomerase"/>
</dbReference>
<dbReference type="EMBL" id="BAABGA010000035">
    <property type="protein sequence ID" value="GAA4454875.1"/>
    <property type="molecule type" value="Genomic_DNA"/>
</dbReference>
<reference evidence="10" key="1">
    <citation type="journal article" date="2019" name="Int. J. Syst. Evol. Microbiol.">
        <title>The Global Catalogue of Microorganisms (GCM) 10K type strain sequencing project: providing services to taxonomists for standard genome sequencing and annotation.</title>
        <authorList>
            <consortium name="The Broad Institute Genomics Platform"/>
            <consortium name="The Broad Institute Genome Sequencing Center for Infectious Disease"/>
            <person name="Wu L."/>
            <person name="Ma J."/>
        </authorList>
    </citation>
    <scope>NUCLEOTIDE SEQUENCE [LARGE SCALE GENOMIC DNA]</scope>
    <source>
        <strain evidence="10">JCM 17759</strain>
    </source>
</reference>
<keyword evidence="10" id="KW-1185">Reference proteome</keyword>
<feature type="domain" description="Glucosamine/galactosamine-6-phosphate isomerase" evidence="8">
    <location>
        <begin position="11"/>
        <end position="225"/>
    </location>
</feature>
<comment type="function">
    <text evidence="2 7">Hydrolysis of 6-phosphogluconolactone to 6-phosphogluconate.</text>
</comment>
<dbReference type="Gene3D" id="3.40.50.1360">
    <property type="match status" value="1"/>
</dbReference>
<dbReference type="Pfam" id="PF01182">
    <property type="entry name" value="Glucosamine_iso"/>
    <property type="match status" value="1"/>
</dbReference>
<dbReference type="PANTHER" id="PTHR11054:SF0">
    <property type="entry name" value="6-PHOSPHOGLUCONOLACTONASE"/>
    <property type="match status" value="1"/>
</dbReference>
<dbReference type="EC" id="3.1.1.31" evidence="5 7"/>
<gene>
    <name evidence="7 9" type="primary">pgl</name>
    <name evidence="9" type="ORF">GCM10023156_28020</name>
</gene>
<dbReference type="InterPro" id="IPR039104">
    <property type="entry name" value="6PGL"/>
</dbReference>
<dbReference type="InterPro" id="IPR037171">
    <property type="entry name" value="NagB/RpiA_transferase-like"/>
</dbReference>
<evidence type="ECO:0000256" key="7">
    <source>
        <dbReference type="RuleBase" id="RU365095"/>
    </source>
</evidence>
<evidence type="ECO:0000256" key="5">
    <source>
        <dbReference type="ARBA" id="ARBA00013198"/>
    </source>
</evidence>
<dbReference type="PANTHER" id="PTHR11054">
    <property type="entry name" value="6-PHOSPHOGLUCONOLACTONASE"/>
    <property type="match status" value="1"/>
</dbReference>
<comment type="catalytic activity">
    <reaction evidence="1 7">
        <text>6-phospho-D-glucono-1,5-lactone + H2O = 6-phospho-D-gluconate + H(+)</text>
        <dbReference type="Rhea" id="RHEA:12556"/>
        <dbReference type="ChEBI" id="CHEBI:15377"/>
        <dbReference type="ChEBI" id="CHEBI:15378"/>
        <dbReference type="ChEBI" id="CHEBI:57955"/>
        <dbReference type="ChEBI" id="CHEBI:58759"/>
        <dbReference type="EC" id="3.1.1.31"/>
    </reaction>
</comment>
<name>A0ABP8MVF2_9BACT</name>
<proteinExistence type="inferred from homology"/>
<comment type="similarity">
    <text evidence="4 7">Belongs to the glucosamine/galactosamine-6-phosphate isomerase family. 6-phosphogluconolactonase subfamily.</text>
</comment>
<evidence type="ECO:0000313" key="10">
    <source>
        <dbReference type="Proteomes" id="UP001500840"/>
    </source>
</evidence>
<evidence type="ECO:0000256" key="3">
    <source>
        <dbReference type="ARBA" id="ARBA00004961"/>
    </source>
</evidence>
<dbReference type="SUPFAM" id="SSF100950">
    <property type="entry name" value="NagB/RpiA/CoA transferase-like"/>
    <property type="match status" value="1"/>
</dbReference>
<evidence type="ECO:0000259" key="8">
    <source>
        <dbReference type="Pfam" id="PF01182"/>
    </source>
</evidence>
<accession>A0ABP8MVF2</accession>
<evidence type="ECO:0000256" key="4">
    <source>
        <dbReference type="ARBA" id="ARBA00010662"/>
    </source>
</evidence>
<comment type="pathway">
    <text evidence="3 7">Carbohydrate degradation; pentose phosphate pathway; D-ribulose 5-phosphate from D-glucose 6-phosphate (oxidative stage): step 2/3.</text>
</comment>
<dbReference type="RefSeq" id="WP_345322928.1">
    <property type="nucleotide sequence ID" value="NZ_BAABGA010000035.1"/>
</dbReference>
<organism evidence="9 10">
    <name type="scientific">Novipirellula rosea</name>
    <dbReference type="NCBI Taxonomy" id="1031540"/>
    <lineage>
        <taxon>Bacteria</taxon>
        <taxon>Pseudomonadati</taxon>
        <taxon>Planctomycetota</taxon>
        <taxon>Planctomycetia</taxon>
        <taxon>Pirellulales</taxon>
        <taxon>Pirellulaceae</taxon>
        <taxon>Novipirellula</taxon>
    </lineage>
</organism>
<evidence type="ECO:0000256" key="2">
    <source>
        <dbReference type="ARBA" id="ARBA00002681"/>
    </source>
</evidence>